<dbReference type="AlphaFoldDB" id="C1G0K8"/>
<protein>
    <submittedName>
        <fullName evidence="1">Uncharacterized protein</fullName>
    </submittedName>
</protein>
<evidence type="ECO:0000313" key="1">
    <source>
        <dbReference type="EMBL" id="EEH44109.2"/>
    </source>
</evidence>
<dbReference type="Proteomes" id="UP000001628">
    <property type="component" value="Unassembled WGS sequence"/>
</dbReference>
<dbReference type="VEuPathDB" id="FungiDB:PADG_00398"/>
<dbReference type="EMBL" id="KN275957">
    <property type="protein sequence ID" value="EEH44109.2"/>
    <property type="molecule type" value="Genomic_DNA"/>
</dbReference>
<evidence type="ECO:0000313" key="2">
    <source>
        <dbReference type="Proteomes" id="UP000001628"/>
    </source>
</evidence>
<reference evidence="1 2" key="1">
    <citation type="journal article" date="2011" name="PLoS Genet.">
        <title>Comparative genomic analysis of human fungal pathogens causing paracoccidioidomycosis.</title>
        <authorList>
            <person name="Desjardins C.A."/>
            <person name="Champion M.D."/>
            <person name="Holder J.W."/>
            <person name="Muszewska A."/>
            <person name="Goldberg J."/>
            <person name="Bailao A.M."/>
            <person name="Brigido M.M."/>
            <person name="Ferreira M.E."/>
            <person name="Garcia A.M."/>
            <person name="Grynberg M."/>
            <person name="Gujja S."/>
            <person name="Heiman D.I."/>
            <person name="Henn M.R."/>
            <person name="Kodira C.D."/>
            <person name="Leon-Narvaez H."/>
            <person name="Longo L.V."/>
            <person name="Ma L.J."/>
            <person name="Malavazi I."/>
            <person name="Matsuo A.L."/>
            <person name="Morais F.V."/>
            <person name="Pereira M."/>
            <person name="Rodriguez-Brito S."/>
            <person name="Sakthikumar S."/>
            <person name="Salem-Izacc S.M."/>
            <person name="Sykes S.M."/>
            <person name="Teixeira M.M."/>
            <person name="Vallejo M.C."/>
            <person name="Walter M.E."/>
            <person name="Yandava C."/>
            <person name="Young S."/>
            <person name="Zeng Q."/>
            <person name="Zucker J."/>
            <person name="Felipe M.S."/>
            <person name="Goldman G.H."/>
            <person name="Haas B.J."/>
            <person name="McEwen J.G."/>
            <person name="Nino-Vega G."/>
            <person name="Puccia R."/>
            <person name="San-Blas G."/>
            <person name="Soares C.M."/>
            <person name="Birren B.W."/>
            <person name="Cuomo C.A."/>
        </authorList>
    </citation>
    <scope>NUCLEOTIDE SEQUENCE [LARGE SCALE GENOMIC DNA]</scope>
    <source>
        <strain evidence="1 2">Pb18</strain>
    </source>
</reference>
<proteinExistence type="predicted"/>
<organism evidence="1 2">
    <name type="scientific">Paracoccidioides brasiliensis (strain Pb18)</name>
    <dbReference type="NCBI Taxonomy" id="502780"/>
    <lineage>
        <taxon>Eukaryota</taxon>
        <taxon>Fungi</taxon>
        <taxon>Dikarya</taxon>
        <taxon>Ascomycota</taxon>
        <taxon>Pezizomycotina</taxon>
        <taxon>Eurotiomycetes</taxon>
        <taxon>Eurotiomycetidae</taxon>
        <taxon>Onygenales</taxon>
        <taxon>Ajellomycetaceae</taxon>
        <taxon>Paracoccidioides</taxon>
    </lineage>
</organism>
<accession>C1G0K8</accession>
<dbReference type="GeneID" id="22580239"/>
<dbReference type="KEGG" id="pbn:PADG_00398"/>
<dbReference type="InParanoid" id="C1G0K8"/>
<gene>
    <name evidence="1" type="ORF">PADG_00398</name>
</gene>
<dbReference type="RefSeq" id="XP_010755810.1">
    <property type="nucleotide sequence ID" value="XM_010757508.1"/>
</dbReference>
<dbReference type="HOGENOM" id="CLU_2904794_0_0_1"/>
<name>C1G0K8_PARBD</name>
<sequence>MQVRVCGRNQTSSAFTVTTIQTRRKTKQSNPRKAVAVDAIQKSEVSEQAYKTVTDRIEQQKR</sequence>
<keyword evidence="2" id="KW-1185">Reference proteome</keyword>